<dbReference type="AlphaFoldDB" id="A0A0C5VMH5"/>
<dbReference type="GO" id="GO:0008081">
    <property type="term" value="F:phosphoric diester hydrolase activity"/>
    <property type="evidence" value="ECO:0007669"/>
    <property type="project" value="InterPro"/>
</dbReference>
<gene>
    <name evidence="2" type="ORF">YC6258_03896</name>
</gene>
<proteinExistence type="predicted"/>
<protein>
    <submittedName>
        <fullName evidence="2">Metal-dependent hydrolase of the beta-lactamase superfamily I</fullName>
    </submittedName>
</protein>
<dbReference type="PANTHER" id="PTHR42663">
    <property type="entry name" value="HYDROLASE C777.06C-RELATED-RELATED"/>
    <property type="match status" value="1"/>
</dbReference>
<dbReference type="KEGG" id="gsn:YC6258_03896"/>
<dbReference type="Proteomes" id="UP000032266">
    <property type="component" value="Chromosome"/>
</dbReference>
<dbReference type="InterPro" id="IPR036866">
    <property type="entry name" value="RibonucZ/Hydroxyglut_hydro"/>
</dbReference>
<sequence length="264" mass="30148">MKLTFLGTGDSQQVPVYGCECKACQRARLISSYIRRPACALIQHDNNMILLDAGLTDLSQRFNPGDLNAILLTHFDMDHIQGLFHFRRGMNDVIPVYCPPDPQSPKTLFSEPGILDFQPTVEAFKVFQAGIFNITPLPLLHNRPTYGYCVESPSHRMAYLTDTRGLPEQSQKFLQQWQPEVLVIDCTHPPGMVNHQHHNDFDEVIEIVRKIQPETTYLTHISHAMDLFLIEHFKRLPMHIHVAVDQLTIRLENLSGNLRSKLGT</sequence>
<dbReference type="SMART" id="SM00849">
    <property type="entry name" value="Lactamase_B"/>
    <property type="match status" value="1"/>
</dbReference>
<evidence type="ECO:0000259" key="1">
    <source>
        <dbReference type="SMART" id="SM00849"/>
    </source>
</evidence>
<dbReference type="EMBL" id="CP007142">
    <property type="protein sequence ID" value="AJQ95932.1"/>
    <property type="molecule type" value="Genomic_DNA"/>
</dbReference>
<dbReference type="GO" id="GO:0019700">
    <property type="term" value="P:organic phosphonate catabolic process"/>
    <property type="evidence" value="ECO:0007669"/>
    <property type="project" value="InterPro"/>
</dbReference>
<dbReference type="Pfam" id="PF12706">
    <property type="entry name" value="Lactamase_B_2"/>
    <property type="match status" value="1"/>
</dbReference>
<evidence type="ECO:0000313" key="2">
    <source>
        <dbReference type="EMBL" id="AJQ95932.1"/>
    </source>
</evidence>
<dbReference type="NCBIfam" id="TIGR03307">
    <property type="entry name" value="PhnP"/>
    <property type="match status" value="1"/>
</dbReference>
<dbReference type="CDD" id="cd07736">
    <property type="entry name" value="PhnP-like_MBL-fold"/>
    <property type="match status" value="1"/>
</dbReference>
<dbReference type="InterPro" id="IPR001279">
    <property type="entry name" value="Metallo-B-lactamas"/>
</dbReference>
<name>A0A0C5VMH5_9GAMM</name>
<keyword evidence="2" id="KW-0378">Hydrolase</keyword>
<dbReference type="STRING" id="1445510.YC6258_03896"/>
<feature type="domain" description="Metallo-beta-lactamase" evidence="1">
    <location>
        <begin position="36"/>
        <end position="220"/>
    </location>
</feature>
<dbReference type="PANTHER" id="PTHR42663:SF6">
    <property type="entry name" value="HYDROLASE C777.06C-RELATED"/>
    <property type="match status" value="1"/>
</dbReference>
<dbReference type="SUPFAM" id="SSF56281">
    <property type="entry name" value="Metallo-hydrolase/oxidoreductase"/>
    <property type="match status" value="1"/>
</dbReference>
<dbReference type="Gene3D" id="3.60.15.10">
    <property type="entry name" value="Ribonuclease Z/Hydroxyacylglutathione hydrolase-like"/>
    <property type="match status" value="1"/>
</dbReference>
<organism evidence="2 3">
    <name type="scientific">Gynuella sunshinyii YC6258</name>
    <dbReference type="NCBI Taxonomy" id="1445510"/>
    <lineage>
        <taxon>Bacteria</taxon>
        <taxon>Pseudomonadati</taxon>
        <taxon>Pseudomonadota</taxon>
        <taxon>Gammaproteobacteria</taxon>
        <taxon>Oceanospirillales</taxon>
        <taxon>Saccharospirillaceae</taxon>
        <taxon>Gynuella</taxon>
    </lineage>
</organism>
<keyword evidence="3" id="KW-1185">Reference proteome</keyword>
<dbReference type="RefSeq" id="WP_044618079.1">
    <property type="nucleotide sequence ID" value="NZ_CP007142.1"/>
</dbReference>
<dbReference type="InterPro" id="IPR017693">
    <property type="entry name" value="Phosphonate_metab_PhnP"/>
</dbReference>
<evidence type="ECO:0000313" key="3">
    <source>
        <dbReference type="Proteomes" id="UP000032266"/>
    </source>
</evidence>
<dbReference type="HOGENOM" id="CLU_044538_3_0_6"/>
<accession>A0A0C5VMH5</accession>
<dbReference type="OrthoDB" id="9803916at2"/>
<reference evidence="2 3" key="1">
    <citation type="submission" date="2014-01" db="EMBL/GenBank/DDBJ databases">
        <title>Full genme sequencing of cellulolytic bacterium Gynuella sunshinyii YC6258T gen. nov., sp. nov.</title>
        <authorList>
            <person name="Khan H."/>
            <person name="Chung E.J."/>
            <person name="Chung Y.R."/>
        </authorList>
    </citation>
    <scope>NUCLEOTIDE SEQUENCE [LARGE SCALE GENOMIC DNA]</scope>
    <source>
        <strain evidence="2 3">YC6258</strain>
    </source>
</reference>
<dbReference type="InterPro" id="IPR035682">
    <property type="entry name" value="PhnP_MBL"/>
</dbReference>